<dbReference type="GO" id="GO:0019264">
    <property type="term" value="P:glycine biosynthetic process from serine"/>
    <property type="evidence" value="ECO:0007669"/>
    <property type="project" value="UniProtKB-UniRule"/>
</dbReference>
<evidence type="ECO:0000259" key="11">
    <source>
        <dbReference type="Pfam" id="PF00464"/>
    </source>
</evidence>
<evidence type="ECO:0000256" key="4">
    <source>
        <dbReference type="ARBA" id="ARBA00011738"/>
    </source>
</evidence>
<dbReference type="NCBIfam" id="NF000586">
    <property type="entry name" value="PRK00011.1"/>
    <property type="match status" value="1"/>
</dbReference>
<name>G1W9F7_9BACT</name>
<keyword evidence="13" id="KW-1185">Reference proteome</keyword>
<proteinExistence type="inferred from homology"/>
<dbReference type="SUPFAM" id="SSF53383">
    <property type="entry name" value="PLP-dependent transferases"/>
    <property type="match status" value="1"/>
</dbReference>
<sequence length="426" mass="46400">MRRDQEIFDLIEQEHQRQLKGIELIASENFVSDEVMAAMGSCLTNKYAEGLPGKRYYGGCQVVDQVETLAIERVKKLFHAAYANVQPHSGAQANAAVLLAVLKPGDTFLGLNLEQGGHLSHGSSVNTSGLLYHPVGYNLKRETGRVDYDEMEQLAHQHKPKLIIGGGSAYSREWDYARMRKIADEVGALLMIDMAHPAGLIAAGLLDNPLKYAHIVTSTTHKTLRGPRGGIILMGKDFENPWGLTTKKGEVKMMSALLNSAVFPGTQGGPLEHVIAAKAVGFGENLLPSWKTYAQQVKTNAATLAADLIERGFTIISGGTDNHSMLVDLRSKYPELTGKMAEKALVAADITANKNMVPFDTRSAFLTSGLRLGTAAITTRGAKEDLMHLIAALIEDVLNHPEDDRVIAQVREKVNATMKNYPLFAD</sequence>
<evidence type="ECO:0000256" key="2">
    <source>
        <dbReference type="ARBA" id="ARBA00004496"/>
    </source>
</evidence>
<evidence type="ECO:0000256" key="3">
    <source>
        <dbReference type="ARBA" id="ARBA00006376"/>
    </source>
</evidence>
<dbReference type="InterPro" id="IPR015424">
    <property type="entry name" value="PyrdxlP-dep_Trfase"/>
</dbReference>
<comment type="pathway">
    <text evidence="9">Amino-acid biosynthesis; glycine biosynthesis; glycine from L-serine: step 1/1.</text>
</comment>
<dbReference type="GO" id="GO:0004372">
    <property type="term" value="F:glycine hydroxymethyltransferase activity"/>
    <property type="evidence" value="ECO:0007669"/>
    <property type="project" value="UniProtKB-UniRule"/>
</dbReference>
<accession>G1W9F7</accession>
<keyword evidence="5 9" id="KW-0963">Cytoplasm</keyword>
<evidence type="ECO:0000256" key="1">
    <source>
        <dbReference type="ARBA" id="ARBA00001933"/>
    </source>
</evidence>
<comment type="similarity">
    <text evidence="3 9">Belongs to the SHMT family.</text>
</comment>
<keyword evidence="9" id="KW-0028">Amino-acid biosynthesis</keyword>
<evidence type="ECO:0000256" key="8">
    <source>
        <dbReference type="ARBA" id="ARBA00022898"/>
    </source>
</evidence>
<evidence type="ECO:0000313" key="12">
    <source>
        <dbReference type="EMBL" id="EGV34279.1"/>
    </source>
</evidence>
<dbReference type="EMBL" id="ADGI01000017">
    <property type="protein sequence ID" value="EGV34279.1"/>
    <property type="molecule type" value="Genomic_DNA"/>
</dbReference>
<keyword evidence="8 9" id="KW-0663">Pyridoxal phosphate</keyword>
<dbReference type="HAMAP" id="MF_00051">
    <property type="entry name" value="SHMT"/>
    <property type="match status" value="1"/>
</dbReference>
<keyword evidence="6 9" id="KW-0554">One-carbon metabolism</keyword>
<dbReference type="InterPro" id="IPR019798">
    <property type="entry name" value="Ser_HO-MeTrfase_PLP_BS"/>
</dbReference>
<dbReference type="InterPro" id="IPR039429">
    <property type="entry name" value="SHMT-like_dom"/>
</dbReference>
<dbReference type="AlphaFoldDB" id="G1W9F7"/>
<feature type="binding site" evidence="9">
    <location>
        <begin position="363"/>
        <end position="365"/>
    </location>
    <ligand>
        <name>(6S)-5,6,7,8-tetrahydrofolate</name>
        <dbReference type="ChEBI" id="CHEBI:57453"/>
    </ligand>
</feature>
<reference evidence="12 13" key="1">
    <citation type="submission" date="2011-07" db="EMBL/GenBank/DDBJ databases">
        <title>The Genome Sequence of Prevotella oulorum F0390.</title>
        <authorList>
            <consortium name="The Broad Institute Genome Sequencing Platform"/>
            <consortium name="The Broad Institute Genome Sequencing Center for Infectious Disease"/>
            <person name="Earl A."/>
            <person name="Ward D."/>
            <person name="Feldgarden M."/>
            <person name="Gevers D."/>
            <person name="Izard J."/>
            <person name="Ganesan A."/>
            <person name="Baranova O.V."/>
            <person name="Blanton J.M."/>
            <person name="Tanner A.C."/>
            <person name="Dewhirst F.E."/>
            <person name="Young S.K."/>
            <person name="Zeng Q."/>
            <person name="Gargeya S."/>
            <person name="Fitzgerald M."/>
            <person name="Haas B."/>
            <person name="Abouelleil A."/>
            <person name="Alvarado L."/>
            <person name="Arachchi H.M."/>
            <person name="Berlin A."/>
            <person name="Brown A."/>
            <person name="Chapman S.B."/>
            <person name="Chen Z."/>
            <person name="Dunbar C."/>
            <person name="Freedman E."/>
            <person name="Gearin G."/>
            <person name="Gellesch M."/>
            <person name="Goldberg J."/>
            <person name="Griggs A."/>
            <person name="Gujja S."/>
            <person name="Heiman D."/>
            <person name="Howarth C."/>
            <person name="Larson L."/>
            <person name="Lui A."/>
            <person name="MacDonald P.J.P."/>
            <person name="Mehta T."/>
            <person name="Montmayeur A."/>
            <person name="Murphy C."/>
            <person name="Neiman D."/>
            <person name="Pearson M."/>
            <person name="Priest M."/>
            <person name="Roberts A."/>
            <person name="Saif S."/>
            <person name="Shea T."/>
            <person name="Shenoy N."/>
            <person name="Sisk P."/>
            <person name="Stolte C."/>
            <person name="Sykes S."/>
            <person name="Wortman J."/>
            <person name="Nusbaum C."/>
            <person name="Birren B."/>
        </authorList>
    </citation>
    <scope>NUCLEOTIDE SEQUENCE [LARGE SCALE GENOMIC DNA]</scope>
    <source>
        <strain evidence="12 13">F0390</strain>
    </source>
</reference>
<feature type="domain" description="Serine hydroxymethyltransferase-like" evidence="11">
    <location>
        <begin position="3"/>
        <end position="394"/>
    </location>
</feature>
<evidence type="ECO:0000256" key="5">
    <source>
        <dbReference type="ARBA" id="ARBA00022490"/>
    </source>
</evidence>
<feature type="modified residue" description="N6-(pyridoxal phosphate)lysine" evidence="9 10">
    <location>
        <position position="222"/>
    </location>
</feature>
<comment type="function">
    <text evidence="9">Catalyzes the reversible interconversion of serine and glycine with tetrahydrofolate (THF) serving as the one-carbon carrier. This reaction serves as the major source of one-carbon groups required for the biosynthesis of purines, thymidylate, methionine, and other important biomolecules. Also exhibits THF-independent aldolase activity toward beta-hydroxyamino acids, producing glycine and aldehydes, via a retro-aldol mechanism.</text>
</comment>
<comment type="caution">
    <text evidence="12">The sequence shown here is derived from an EMBL/GenBank/DDBJ whole genome shotgun (WGS) entry which is preliminary data.</text>
</comment>
<dbReference type="PANTHER" id="PTHR11680:SF35">
    <property type="entry name" value="SERINE HYDROXYMETHYLTRANSFERASE 1"/>
    <property type="match status" value="1"/>
</dbReference>
<dbReference type="InterPro" id="IPR001085">
    <property type="entry name" value="Ser_HO-MeTrfase"/>
</dbReference>
<dbReference type="GeneID" id="95425202"/>
<dbReference type="OrthoDB" id="9803846at2"/>
<dbReference type="GO" id="GO:0008168">
    <property type="term" value="F:methyltransferase activity"/>
    <property type="evidence" value="ECO:0007669"/>
    <property type="project" value="UniProtKB-KW"/>
</dbReference>
<dbReference type="GO" id="GO:0005829">
    <property type="term" value="C:cytosol"/>
    <property type="evidence" value="ECO:0007669"/>
    <property type="project" value="TreeGrafter"/>
</dbReference>
<comment type="subcellular location">
    <subcellularLocation>
        <location evidence="2 9">Cytoplasm</location>
    </subcellularLocation>
</comment>
<feature type="binding site" evidence="9">
    <location>
        <position position="113"/>
    </location>
    <ligand>
        <name>(6S)-5,6,7,8-tetrahydrofolate</name>
        <dbReference type="ChEBI" id="CHEBI:57453"/>
    </ligand>
</feature>
<dbReference type="RefSeq" id="WP_004379446.1">
    <property type="nucleotide sequence ID" value="NZ_JH114215.1"/>
</dbReference>
<dbReference type="InterPro" id="IPR015422">
    <property type="entry name" value="PyrdxlP-dep_Trfase_small"/>
</dbReference>
<dbReference type="eggNOG" id="COG0112">
    <property type="taxonomic scope" value="Bacteria"/>
</dbReference>
<organism evidence="12 13">
    <name type="scientific">Segatella oulorum F0390</name>
    <dbReference type="NCBI Taxonomy" id="702438"/>
    <lineage>
        <taxon>Bacteria</taxon>
        <taxon>Pseudomonadati</taxon>
        <taxon>Bacteroidota</taxon>
        <taxon>Bacteroidia</taxon>
        <taxon>Bacteroidales</taxon>
        <taxon>Prevotellaceae</taxon>
        <taxon>Segatella</taxon>
    </lineage>
</organism>
<feature type="binding site" evidence="9">
    <location>
        <begin position="117"/>
        <end position="119"/>
    </location>
    <ligand>
        <name>(6S)-5,6,7,8-tetrahydrofolate</name>
        <dbReference type="ChEBI" id="CHEBI:57453"/>
    </ligand>
</feature>
<dbReference type="EC" id="2.1.2.1" evidence="9"/>
<keyword evidence="12" id="KW-0489">Methyltransferase</keyword>
<dbReference type="UniPathway" id="UPA00193"/>
<evidence type="ECO:0000256" key="6">
    <source>
        <dbReference type="ARBA" id="ARBA00022563"/>
    </source>
</evidence>
<feature type="site" description="Plays an important role in substrate specificity" evidence="9">
    <location>
        <position position="221"/>
    </location>
</feature>
<evidence type="ECO:0000313" key="13">
    <source>
        <dbReference type="Proteomes" id="UP000005141"/>
    </source>
</evidence>
<evidence type="ECO:0000256" key="9">
    <source>
        <dbReference type="HAMAP-Rule" id="MF_00051"/>
    </source>
</evidence>
<comment type="catalytic activity">
    <reaction evidence="9">
        <text>(6R)-5,10-methylene-5,6,7,8-tetrahydrofolate + glycine + H2O = (6S)-5,6,7,8-tetrahydrofolate + L-serine</text>
        <dbReference type="Rhea" id="RHEA:15481"/>
        <dbReference type="ChEBI" id="CHEBI:15377"/>
        <dbReference type="ChEBI" id="CHEBI:15636"/>
        <dbReference type="ChEBI" id="CHEBI:33384"/>
        <dbReference type="ChEBI" id="CHEBI:57305"/>
        <dbReference type="ChEBI" id="CHEBI:57453"/>
        <dbReference type="EC" id="2.1.2.1"/>
    </reaction>
</comment>
<evidence type="ECO:0000256" key="10">
    <source>
        <dbReference type="PIRSR" id="PIRSR000412-50"/>
    </source>
</evidence>
<comment type="subunit">
    <text evidence="4 9">Homodimer.</text>
</comment>
<dbReference type="Pfam" id="PF00464">
    <property type="entry name" value="SHMT"/>
    <property type="match status" value="1"/>
</dbReference>
<dbReference type="PANTHER" id="PTHR11680">
    <property type="entry name" value="SERINE HYDROXYMETHYLTRANSFERASE"/>
    <property type="match status" value="1"/>
</dbReference>
<dbReference type="GO" id="GO:0032259">
    <property type="term" value="P:methylation"/>
    <property type="evidence" value="ECO:0007669"/>
    <property type="project" value="UniProtKB-KW"/>
</dbReference>
<dbReference type="Gene3D" id="3.90.1150.10">
    <property type="entry name" value="Aspartate Aminotransferase, domain 1"/>
    <property type="match status" value="1"/>
</dbReference>
<dbReference type="Gene3D" id="3.40.640.10">
    <property type="entry name" value="Type I PLP-dependent aspartate aminotransferase-like (Major domain)"/>
    <property type="match status" value="1"/>
</dbReference>
<dbReference type="GO" id="GO:0035999">
    <property type="term" value="P:tetrahydrofolate interconversion"/>
    <property type="evidence" value="ECO:0007669"/>
    <property type="project" value="UniProtKB-UniRule"/>
</dbReference>
<keyword evidence="7 9" id="KW-0808">Transferase</keyword>
<comment type="pathway">
    <text evidence="9">One-carbon metabolism; tetrahydrofolate interconversion.</text>
</comment>
<dbReference type="PROSITE" id="PS00096">
    <property type="entry name" value="SHMT"/>
    <property type="match status" value="1"/>
</dbReference>
<dbReference type="Proteomes" id="UP000005141">
    <property type="component" value="Unassembled WGS sequence"/>
</dbReference>
<gene>
    <name evidence="9" type="primary">glyA</name>
    <name evidence="12" type="ORF">HMPREF9431_00458</name>
</gene>
<dbReference type="PIRSF" id="PIRSF000412">
    <property type="entry name" value="SHMT"/>
    <property type="match status" value="1"/>
</dbReference>
<dbReference type="FunFam" id="3.40.640.10:FF:000001">
    <property type="entry name" value="Serine hydroxymethyltransferase"/>
    <property type="match status" value="1"/>
</dbReference>
<protein>
    <recommendedName>
        <fullName evidence="9">Serine hydroxymethyltransferase</fullName>
        <shortName evidence="9">SHMT</shortName>
        <shortName evidence="9">Serine methylase</shortName>
        <ecNumber evidence="9">2.1.2.1</ecNumber>
    </recommendedName>
</protein>
<comment type="cofactor">
    <cofactor evidence="1 9 10">
        <name>pyridoxal 5'-phosphate</name>
        <dbReference type="ChEBI" id="CHEBI:597326"/>
    </cofactor>
</comment>
<dbReference type="InterPro" id="IPR015421">
    <property type="entry name" value="PyrdxlP-dep_Trfase_major"/>
</dbReference>
<dbReference type="InterPro" id="IPR049943">
    <property type="entry name" value="Ser_HO-MeTrfase-like"/>
</dbReference>
<comment type="caution">
    <text evidence="9">Lacks conserved residue(s) required for the propagation of feature annotation.</text>
</comment>
<dbReference type="GO" id="GO:0030170">
    <property type="term" value="F:pyridoxal phosphate binding"/>
    <property type="evidence" value="ECO:0007669"/>
    <property type="project" value="UniProtKB-UniRule"/>
</dbReference>
<dbReference type="CDD" id="cd00378">
    <property type="entry name" value="SHMT"/>
    <property type="match status" value="1"/>
</dbReference>
<evidence type="ECO:0000256" key="7">
    <source>
        <dbReference type="ARBA" id="ARBA00022679"/>
    </source>
</evidence>
<dbReference type="HOGENOM" id="CLU_022477_2_1_10"/>
<dbReference type="PATRIC" id="fig|702438.4.peg.468"/>
<dbReference type="UniPathway" id="UPA00288">
    <property type="reaction ID" value="UER01023"/>
</dbReference>